<dbReference type="Proteomes" id="UP000756346">
    <property type="component" value="Unassembled WGS sequence"/>
</dbReference>
<dbReference type="Gene3D" id="6.10.140.2220">
    <property type="match status" value="1"/>
</dbReference>
<proteinExistence type="predicted"/>
<evidence type="ECO:0000313" key="7">
    <source>
        <dbReference type="EMBL" id="KAH7029542.1"/>
    </source>
</evidence>
<dbReference type="OrthoDB" id="432970at2759"/>
<dbReference type="RefSeq" id="XP_046011830.1">
    <property type="nucleotide sequence ID" value="XM_046148255.1"/>
</dbReference>
<dbReference type="EMBL" id="JAGTJQ010000006">
    <property type="protein sequence ID" value="KAH7029542.1"/>
    <property type="molecule type" value="Genomic_DNA"/>
</dbReference>
<feature type="region of interest" description="Disordered" evidence="5">
    <location>
        <begin position="110"/>
        <end position="141"/>
    </location>
</feature>
<dbReference type="PROSITE" id="PS50865">
    <property type="entry name" value="ZF_MYND_2"/>
    <property type="match status" value="1"/>
</dbReference>
<evidence type="ECO:0000256" key="5">
    <source>
        <dbReference type="SAM" id="MobiDB-lite"/>
    </source>
</evidence>
<dbReference type="AlphaFoldDB" id="A0A9P8Y7L4"/>
<accession>A0A9P8Y7L4</accession>
<feature type="compositionally biased region" description="Low complexity" evidence="5">
    <location>
        <begin position="7"/>
        <end position="52"/>
    </location>
</feature>
<keyword evidence="1" id="KW-0479">Metal-binding</keyword>
<evidence type="ECO:0000256" key="3">
    <source>
        <dbReference type="ARBA" id="ARBA00022833"/>
    </source>
</evidence>
<dbReference type="Pfam" id="PF01753">
    <property type="entry name" value="zf-MYND"/>
    <property type="match status" value="1"/>
</dbReference>
<feature type="domain" description="MYND-type" evidence="6">
    <location>
        <begin position="53"/>
        <end position="99"/>
    </location>
</feature>
<dbReference type="GO" id="GO:0008270">
    <property type="term" value="F:zinc ion binding"/>
    <property type="evidence" value="ECO:0007669"/>
    <property type="project" value="UniProtKB-KW"/>
</dbReference>
<evidence type="ECO:0000256" key="2">
    <source>
        <dbReference type="ARBA" id="ARBA00022771"/>
    </source>
</evidence>
<comment type="caution">
    <text evidence="7">The sequence shown here is derived from an EMBL/GenBank/DDBJ whole genome shotgun (WGS) entry which is preliminary data.</text>
</comment>
<name>A0A9P8Y7L4_9PEZI</name>
<evidence type="ECO:0000256" key="4">
    <source>
        <dbReference type="PROSITE-ProRule" id="PRU00134"/>
    </source>
</evidence>
<keyword evidence="2 4" id="KW-0863">Zinc-finger</keyword>
<reference evidence="7" key="1">
    <citation type="journal article" date="2021" name="Nat. Commun.">
        <title>Genetic determinants of endophytism in the Arabidopsis root mycobiome.</title>
        <authorList>
            <person name="Mesny F."/>
            <person name="Miyauchi S."/>
            <person name="Thiergart T."/>
            <person name="Pickel B."/>
            <person name="Atanasova L."/>
            <person name="Karlsson M."/>
            <person name="Huettel B."/>
            <person name="Barry K.W."/>
            <person name="Haridas S."/>
            <person name="Chen C."/>
            <person name="Bauer D."/>
            <person name="Andreopoulos W."/>
            <person name="Pangilinan J."/>
            <person name="LaButti K."/>
            <person name="Riley R."/>
            <person name="Lipzen A."/>
            <person name="Clum A."/>
            <person name="Drula E."/>
            <person name="Henrissat B."/>
            <person name="Kohler A."/>
            <person name="Grigoriev I.V."/>
            <person name="Martin F.M."/>
            <person name="Hacquard S."/>
        </authorList>
    </citation>
    <scope>NUCLEOTIDE SEQUENCE</scope>
    <source>
        <strain evidence="7">MPI-CAGE-CH-0230</strain>
    </source>
</reference>
<dbReference type="GeneID" id="70177801"/>
<dbReference type="PROSITE" id="PS01360">
    <property type="entry name" value="ZF_MYND_1"/>
    <property type="match status" value="1"/>
</dbReference>
<evidence type="ECO:0000313" key="8">
    <source>
        <dbReference type="Proteomes" id="UP000756346"/>
    </source>
</evidence>
<keyword evidence="8" id="KW-1185">Reference proteome</keyword>
<sequence>MADHDGANGAPSGSEAGPSGTQQQQQQSISSTSSSSSSPAQAQAPPAATAPTCAHCGKHETSADPEENPALKPCISCKSVAYCSRECKKADTKKHKKLCPELAQQWHKTHTVKLASSGGGGGRKAPGEGHQRGLQKWQFDT</sequence>
<organism evidence="7 8">
    <name type="scientific">Microdochium trichocladiopsis</name>
    <dbReference type="NCBI Taxonomy" id="1682393"/>
    <lineage>
        <taxon>Eukaryota</taxon>
        <taxon>Fungi</taxon>
        <taxon>Dikarya</taxon>
        <taxon>Ascomycota</taxon>
        <taxon>Pezizomycotina</taxon>
        <taxon>Sordariomycetes</taxon>
        <taxon>Xylariomycetidae</taxon>
        <taxon>Xylariales</taxon>
        <taxon>Microdochiaceae</taxon>
        <taxon>Microdochium</taxon>
    </lineage>
</organism>
<evidence type="ECO:0000259" key="6">
    <source>
        <dbReference type="PROSITE" id="PS50865"/>
    </source>
</evidence>
<gene>
    <name evidence="7" type="ORF">B0I36DRAFT_133618</name>
</gene>
<feature type="region of interest" description="Disordered" evidence="5">
    <location>
        <begin position="1"/>
        <end position="70"/>
    </location>
</feature>
<protein>
    <recommendedName>
        <fullName evidence="6">MYND-type domain-containing protein</fullName>
    </recommendedName>
</protein>
<evidence type="ECO:0000256" key="1">
    <source>
        <dbReference type="ARBA" id="ARBA00022723"/>
    </source>
</evidence>
<dbReference type="InterPro" id="IPR002893">
    <property type="entry name" value="Znf_MYND"/>
</dbReference>
<keyword evidence="3" id="KW-0862">Zinc</keyword>
<dbReference type="SUPFAM" id="SSF144232">
    <property type="entry name" value="HIT/MYND zinc finger-like"/>
    <property type="match status" value="1"/>
</dbReference>